<keyword evidence="3" id="KW-0234">DNA repair</keyword>
<dbReference type="Gene3D" id="2.40.50.140">
    <property type="entry name" value="Nucleic acid-binding proteins"/>
    <property type="match status" value="1"/>
</dbReference>
<dbReference type="Pfam" id="PF00436">
    <property type="entry name" value="SSB"/>
    <property type="match status" value="1"/>
</dbReference>
<dbReference type="FunFam" id="2.40.50.140:FF:000084">
    <property type="entry name" value="Single-stranded DNA-binding protein"/>
    <property type="match status" value="1"/>
</dbReference>
<proteinExistence type="inferred from homology"/>
<evidence type="ECO:0000256" key="1">
    <source>
        <dbReference type="ARBA" id="ARBA00023125"/>
    </source>
</evidence>
<dbReference type="HAMAP" id="MF_00984">
    <property type="entry name" value="SSB"/>
    <property type="match status" value="1"/>
</dbReference>
<dbReference type="InterPro" id="IPR011344">
    <property type="entry name" value="ssDNA-bd"/>
</dbReference>
<gene>
    <name evidence="6" type="primary">ssb</name>
    <name evidence="6" type="ORF">DX927_23045</name>
</gene>
<evidence type="ECO:0000313" key="6">
    <source>
        <dbReference type="EMBL" id="KAA6446932.1"/>
    </source>
</evidence>
<dbReference type="InterPro" id="IPR000424">
    <property type="entry name" value="Primosome_PriB/ssb"/>
</dbReference>
<comment type="subunit">
    <text evidence="3">Homotetramer.</text>
</comment>
<keyword evidence="1 3" id="KW-0238">DNA-binding</keyword>
<accession>A0A5M8RLX8</accession>
<feature type="compositionally biased region" description="Basic and acidic residues" evidence="5">
    <location>
        <begin position="112"/>
        <end position="122"/>
    </location>
</feature>
<dbReference type="InterPro" id="IPR012340">
    <property type="entry name" value="NA-bd_OB-fold"/>
</dbReference>
<dbReference type="PIRSF" id="PIRSF002070">
    <property type="entry name" value="SSB"/>
    <property type="match status" value="1"/>
</dbReference>
<evidence type="ECO:0000313" key="7">
    <source>
        <dbReference type="Proteomes" id="UP000324326"/>
    </source>
</evidence>
<comment type="function">
    <text evidence="3">Plays an important role in DNA replication, recombination and repair. Binds to ssDNA and to an array of partner proteins to recruit them to their sites of action during DNA metabolism.</text>
</comment>
<feature type="compositionally biased region" description="Basic and acidic residues" evidence="5">
    <location>
        <begin position="136"/>
        <end position="146"/>
    </location>
</feature>
<protein>
    <recommendedName>
        <fullName evidence="3 4">Single-stranded DNA-binding protein</fullName>
        <shortName evidence="3">SSB</shortName>
    </recommendedName>
</protein>
<dbReference type="GO" id="GO:0006281">
    <property type="term" value="P:DNA repair"/>
    <property type="evidence" value="ECO:0007669"/>
    <property type="project" value="UniProtKB-UniRule"/>
</dbReference>
<keyword evidence="3" id="KW-0235">DNA replication</keyword>
<dbReference type="GO" id="GO:0006310">
    <property type="term" value="P:DNA recombination"/>
    <property type="evidence" value="ECO:0007669"/>
    <property type="project" value="UniProtKB-UniRule"/>
</dbReference>
<dbReference type="CDD" id="cd04496">
    <property type="entry name" value="SSB_OBF"/>
    <property type="match status" value="1"/>
</dbReference>
<sequence length="155" mass="17774">MLNRVILTGRLTKDPVLQYTPNGIAVTSFNLAVKRNFPNQQGENDTDFFNCICWRNTAENVANFMKKGSLVGVDGRLQSRNYQNEQGQRIFVVEVNAETVQFLENKNHQRGSNHDSKKRSGDPFDPYNSVGNSNHSENRSNPFREYDEQDDDLPF</sequence>
<evidence type="ECO:0000256" key="5">
    <source>
        <dbReference type="SAM" id="MobiDB-lite"/>
    </source>
</evidence>
<dbReference type="AlphaFoldDB" id="A0A5M8RLX8"/>
<evidence type="ECO:0000256" key="4">
    <source>
        <dbReference type="PIRNR" id="PIRNR002070"/>
    </source>
</evidence>
<dbReference type="PROSITE" id="PS50935">
    <property type="entry name" value="SSB"/>
    <property type="match status" value="1"/>
</dbReference>
<keyword evidence="3" id="KW-0227">DNA damage</keyword>
<dbReference type="EMBL" id="QSND01000007">
    <property type="protein sequence ID" value="KAA6446932.1"/>
    <property type="molecule type" value="Genomic_DNA"/>
</dbReference>
<dbReference type="GO" id="GO:0009295">
    <property type="term" value="C:nucleoid"/>
    <property type="evidence" value="ECO:0007669"/>
    <property type="project" value="TreeGrafter"/>
</dbReference>
<name>A0A5M8RLX8_9BACI</name>
<dbReference type="GO" id="GO:0006260">
    <property type="term" value="P:DNA replication"/>
    <property type="evidence" value="ECO:0007669"/>
    <property type="project" value="UniProtKB-UniRule"/>
</dbReference>
<feature type="region of interest" description="Disordered" evidence="5">
    <location>
        <begin position="104"/>
        <end position="155"/>
    </location>
</feature>
<evidence type="ECO:0000256" key="2">
    <source>
        <dbReference type="ARBA" id="ARBA00023172"/>
    </source>
</evidence>
<reference evidence="6 7" key="1">
    <citation type="submission" date="2018-08" db="EMBL/GenBank/DDBJ databases">
        <title>Bacillus phenotypic plasticity.</title>
        <authorList>
            <person name="Hurtado E."/>
        </authorList>
    </citation>
    <scope>NUCLEOTIDE SEQUENCE [LARGE SCALE GENOMIC DNA]</scope>
    <source>
        <strain evidence="6 7">427</strain>
    </source>
</reference>
<comment type="caution">
    <text evidence="6">The sequence shown here is derived from an EMBL/GenBank/DDBJ whole genome shotgun (WGS) entry which is preliminary data.</text>
</comment>
<dbReference type="PANTHER" id="PTHR10302:SF27">
    <property type="entry name" value="SINGLE-STRANDED DNA-BINDING PROTEIN"/>
    <property type="match status" value="1"/>
</dbReference>
<dbReference type="Proteomes" id="UP000324326">
    <property type="component" value="Unassembled WGS sequence"/>
</dbReference>
<dbReference type="NCBIfam" id="TIGR00621">
    <property type="entry name" value="ssb"/>
    <property type="match status" value="1"/>
</dbReference>
<organism evidence="6 7">
    <name type="scientific">Bacillus swezeyi</name>
    <dbReference type="NCBI Taxonomy" id="1925020"/>
    <lineage>
        <taxon>Bacteria</taxon>
        <taxon>Bacillati</taxon>
        <taxon>Bacillota</taxon>
        <taxon>Bacilli</taxon>
        <taxon>Bacillales</taxon>
        <taxon>Bacillaceae</taxon>
        <taxon>Bacillus</taxon>
    </lineage>
</organism>
<evidence type="ECO:0000256" key="3">
    <source>
        <dbReference type="HAMAP-Rule" id="MF_00984"/>
    </source>
</evidence>
<dbReference type="PANTHER" id="PTHR10302">
    <property type="entry name" value="SINGLE-STRANDED DNA-BINDING PROTEIN"/>
    <property type="match status" value="1"/>
</dbReference>
<comment type="caution">
    <text evidence="3">Lacks conserved residue(s) required for the propagation of feature annotation.</text>
</comment>
<dbReference type="SUPFAM" id="SSF50249">
    <property type="entry name" value="Nucleic acid-binding proteins"/>
    <property type="match status" value="1"/>
</dbReference>
<feature type="short sequence motif" description="Important for interaction with partner proteins" evidence="3">
    <location>
        <begin position="150"/>
        <end position="155"/>
    </location>
</feature>
<keyword evidence="2 3" id="KW-0233">DNA recombination</keyword>
<dbReference type="RefSeq" id="WP_150149965.1">
    <property type="nucleotide sequence ID" value="NZ_QSND01000007.1"/>
</dbReference>
<dbReference type="GO" id="GO:0003697">
    <property type="term" value="F:single-stranded DNA binding"/>
    <property type="evidence" value="ECO:0007669"/>
    <property type="project" value="UniProtKB-UniRule"/>
</dbReference>